<comment type="caution">
    <text evidence="1">The sequence shown here is derived from an EMBL/GenBank/DDBJ whole genome shotgun (WGS) entry which is preliminary data.</text>
</comment>
<evidence type="ECO:0000313" key="1">
    <source>
        <dbReference type="EMBL" id="CAJ2653147.1"/>
    </source>
</evidence>
<dbReference type="Proteomes" id="UP001177021">
    <property type="component" value="Unassembled WGS sequence"/>
</dbReference>
<sequence length="101" mass="11245">MDRGFNNVIIESDSTIAIGLVEHDISPLHPYAPLIKKIRQFQNIDWTIAFHHTLREGNECADWLAKKGATSDVSLKIWHSCPPQLSNVLIADASGVARLRA</sequence>
<protein>
    <submittedName>
        <fullName evidence="1">Uncharacterized protein</fullName>
    </submittedName>
</protein>
<reference evidence="1" key="1">
    <citation type="submission" date="2023-10" db="EMBL/GenBank/DDBJ databases">
        <authorList>
            <person name="Rodriguez Cubillos JULIANA M."/>
            <person name="De Vega J."/>
        </authorList>
    </citation>
    <scope>NUCLEOTIDE SEQUENCE</scope>
</reference>
<name>A0ACB0KC24_TRIPR</name>
<organism evidence="1 2">
    <name type="scientific">Trifolium pratense</name>
    <name type="common">Red clover</name>
    <dbReference type="NCBI Taxonomy" id="57577"/>
    <lineage>
        <taxon>Eukaryota</taxon>
        <taxon>Viridiplantae</taxon>
        <taxon>Streptophyta</taxon>
        <taxon>Embryophyta</taxon>
        <taxon>Tracheophyta</taxon>
        <taxon>Spermatophyta</taxon>
        <taxon>Magnoliopsida</taxon>
        <taxon>eudicotyledons</taxon>
        <taxon>Gunneridae</taxon>
        <taxon>Pentapetalae</taxon>
        <taxon>rosids</taxon>
        <taxon>fabids</taxon>
        <taxon>Fabales</taxon>
        <taxon>Fabaceae</taxon>
        <taxon>Papilionoideae</taxon>
        <taxon>50 kb inversion clade</taxon>
        <taxon>NPAAA clade</taxon>
        <taxon>Hologalegina</taxon>
        <taxon>IRL clade</taxon>
        <taxon>Trifolieae</taxon>
        <taxon>Trifolium</taxon>
    </lineage>
</organism>
<accession>A0ACB0KC24</accession>
<evidence type="ECO:0000313" key="2">
    <source>
        <dbReference type="Proteomes" id="UP001177021"/>
    </source>
</evidence>
<keyword evidence="2" id="KW-1185">Reference proteome</keyword>
<proteinExistence type="predicted"/>
<dbReference type="EMBL" id="CASHSV030000206">
    <property type="protein sequence ID" value="CAJ2653147.1"/>
    <property type="molecule type" value="Genomic_DNA"/>
</dbReference>
<gene>
    <name evidence="1" type="ORF">MILVUS5_LOCUS20538</name>
</gene>